<sequence length="1079" mass="117594">MVLSLLFLGTVAFGQVRPITGQVKDANGKPVPFASVKVKGSSKGVAADADGKFTIEAAPGAVLEVTAASYEKTAVPVGESAEIGISLKSNENLSEVVVTALGVKRSKNTLPYAAQQVKGDDLTKARGTNVASALSGRISGLEIRQGNSIGGSTNVIIRGNKSLTGNNQALFVVDGVPIENAINNSANQKTGRGGFDYGNAAADINPDDIENVNVLKGAAATALYGSRASNGVVMITTKKGKRGLGITINSGLTVGSMDKSTFAKYQKQYGAGYGTSGYSKASEGSPNGAFWYFDADGDGVKDLVVPTTEDASYGAAFDPSLNVFQWDSWDRTSPNYGKAHPWVAAKSDPRDFYEDAVSNNNSIYLDGGNENGSFKLGYTRNDEHGILPNSNILRNTVNFGATYNVTSKLTAAASVNYSQIDGKGRYGTGYDDYNVNQNFRQWYETNMDIADQKRAYFESPKYYGGVYNNTTWNWADPSSPDGLVPIYTDNPYWTRYQNYETDSRRRVFGNVSLNYKVTDWLNILGRVSMDTYNETQEERVAVGSLSVSSYSLFQRNFSEMNYDLMANVDKNITDDINFKGLLGVNMRRNKITSSFNATNGGLFVPGLYAISNSVNTPSATLETSEPRAVDGYFGGVTFGWRETVSLDATFRRDRSSTLPVDNNAYNYYSVSGSYLFSKQLRDIEWLSSGKVRVNYAEVGGDAPFGAIKDAYDRPDQFGQTILYSVPGTKNNAELKPERTKSREIGLEMAFLKNRIGFDVSYYSTNTVDQIMPVSVTTATGYSSKYYNAGDVQNKGIEMSLFATPIKTRDFSWDVNVNWTKNNSKVLSLYEDAKNLQLASFQGGVSVNATVGQPFGTIQGKTWVYQDGQKVVYDAGDNAGRYKQTSSTSNVIGNVNPDWTGGIYNNFRYKNFALGFLIDVRQGGDVFSLDMYYGLATGIYAESAGLNDLGNPSRNTIANGGGVIMPGVTPDGKPNTIRVENEYGTYGYAYNPAAAFVYDASYVKLREMNLTYSLPQSIMQKIRPFKGIDVSLIGRNLWIIHKNLPYADPEENLSAGNAQGYQSGAYPTTRSLGFNVKVKF</sequence>
<keyword evidence="5" id="KW-0732">Signal</keyword>
<dbReference type="NCBIfam" id="TIGR04056">
    <property type="entry name" value="OMP_RagA_SusC"/>
    <property type="match status" value="1"/>
</dbReference>
<dbReference type="InterPro" id="IPR023997">
    <property type="entry name" value="TonB-dep_OMP_SusC/RagA_CS"/>
</dbReference>
<comment type="caution">
    <text evidence="11">The sequence shown here is derived from an EMBL/GenBank/DDBJ whole genome shotgun (WGS) entry which is preliminary data.</text>
</comment>
<evidence type="ECO:0000256" key="8">
    <source>
        <dbReference type="PROSITE-ProRule" id="PRU01360"/>
    </source>
</evidence>
<dbReference type="InterPro" id="IPR041700">
    <property type="entry name" value="OMP_b-brl_3"/>
</dbReference>
<feature type="domain" description="TonB-dependent receptor plug" evidence="9">
    <location>
        <begin position="107"/>
        <end position="232"/>
    </location>
</feature>
<keyword evidence="7 8" id="KW-0998">Cell outer membrane</keyword>
<dbReference type="InterPro" id="IPR036942">
    <property type="entry name" value="Beta-barrel_TonB_sf"/>
</dbReference>
<dbReference type="Pfam" id="PF14905">
    <property type="entry name" value="OMP_b-brl_3"/>
    <property type="match status" value="1"/>
</dbReference>
<comment type="subcellular location">
    <subcellularLocation>
        <location evidence="1 8">Cell outer membrane</location>
        <topology evidence="1 8">Multi-pass membrane protein</topology>
    </subcellularLocation>
</comment>
<evidence type="ECO:0000256" key="5">
    <source>
        <dbReference type="ARBA" id="ARBA00022729"/>
    </source>
</evidence>
<accession>A0A0E9N890</accession>
<dbReference type="GO" id="GO:0009279">
    <property type="term" value="C:cell outer membrane"/>
    <property type="evidence" value="ECO:0007669"/>
    <property type="project" value="UniProtKB-SubCell"/>
</dbReference>
<protein>
    <submittedName>
        <fullName evidence="11">Putative TonB-dependent receptor</fullName>
    </submittedName>
</protein>
<dbReference type="GO" id="GO:0044718">
    <property type="term" value="P:siderophore transmembrane transport"/>
    <property type="evidence" value="ECO:0007669"/>
    <property type="project" value="TreeGrafter"/>
</dbReference>
<dbReference type="PROSITE" id="PS52016">
    <property type="entry name" value="TONB_DEPENDENT_REC_3"/>
    <property type="match status" value="1"/>
</dbReference>
<dbReference type="AlphaFoldDB" id="A0A0E9N890"/>
<dbReference type="Pfam" id="PF07715">
    <property type="entry name" value="Plug"/>
    <property type="match status" value="1"/>
</dbReference>
<dbReference type="SUPFAM" id="SSF49464">
    <property type="entry name" value="Carboxypeptidase regulatory domain-like"/>
    <property type="match status" value="1"/>
</dbReference>
<name>A0A0E9N890_9BACT</name>
<dbReference type="SUPFAM" id="SSF56935">
    <property type="entry name" value="Porins"/>
    <property type="match status" value="1"/>
</dbReference>
<dbReference type="PANTHER" id="PTHR30069">
    <property type="entry name" value="TONB-DEPENDENT OUTER MEMBRANE RECEPTOR"/>
    <property type="match status" value="1"/>
</dbReference>
<dbReference type="NCBIfam" id="TIGR04057">
    <property type="entry name" value="SusC_RagA_signa"/>
    <property type="match status" value="1"/>
</dbReference>
<dbReference type="InterPro" id="IPR023996">
    <property type="entry name" value="TonB-dep_OMP_SusC/RagA"/>
</dbReference>
<evidence type="ECO:0000256" key="4">
    <source>
        <dbReference type="ARBA" id="ARBA00022692"/>
    </source>
</evidence>
<dbReference type="Proteomes" id="UP000033121">
    <property type="component" value="Unassembled WGS sequence"/>
</dbReference>
<evidence type="ECO:0000313" key="11">
    <source>
        <dbReference type="EMBL" id="GAO45600.1"/>
    </source>
</evidence>
<comment type="similarity">
    <text evidence="8">Belongs to the TonB-dependent receptor family.</text>
</comment>
<dbReference type="Gene3D" id="2.170.130.10">
    <property type="entry name" value="TonB-dependent receptor, plug domain"/>
    <property type="match status" value="1"/>
</dbReference>
<dbReference type="Pfam" id="PF13715">
    <property type="entry name" value="CarbopepD_reg_2"/>
    <property type="match status" value="1"/>
</dbReference>
<dbReference type="GO" id="GO:0015344">
    <property type="term" value="F:siderophore uptake transmembrane transporter activity"/>
    <property type="evidence" value="ECO:0007669"/>
    <property type="project" value="TreeGrafter"/>
</dbReference>
<feature type="domain" description="Outer membrane protein beta-barrel" evidence="10">
    <location>
        <begin position="730"/>
        <end position="834"/>
    </location>
</feature>
<keyword evidence="2 8" id="KW-0813">Transport</keyword>
<evidence type="ECO:0000259" key="9">
    <source>
        <dbReference type="Pfam" id="PF07715"/>
    </source>
</evidence>
<dbReference type="InterPro" id="IPR008969">
    <property type="entry name" value="CarboxyPept-like_regulatory"/>
</dbReference>
<evidence type="ECO:0000256" key="6">
    <source>
        <dbReference type="ARBA" id="ARBA00023136"/>
    </source>
</evidence>
<keyword evidence="11" id="KW-0675">Receptor</keyword>
<reference evidence="11 12" key="1">
    <citation type="submission" date="2015-04" db="EMBL/GenBank/DDBJ databases">
        <title>Whole genome shotgun sequence of Flavihumibacter petaseus NBRC 106054.</title>
        <authorList>
            <person name="Miyazawa S."/>
            <person name="Hosoyama A."/>
            <person name="Hashimoto M."/>
            <person name="Noguchi M."/>
            <person name="Tsuchikane K."/>
            <person name="Ohji S."/>
            <person name="Yamazoe A."/>
            <person name="Ichikawa N."/>
            <person name="Kimura A."/>
            <person name="Fujita N."/>
        </authorList>
    </citation>
    <scope>NUCLEOTIDE SEQUENCE [LARGE SCALE GENOMIC DNA]</scope>
    <source>
        <strain evidence="11 12">NBRC 106054</strain>
    </source>
</reference>
<dbReference type="STRING" id="1220578.FPE01S_06_00910"/>
<evidence type="ECO:0000256" key="2">
    <source>
        <dbReference type="ARBA" id="ARBA00022448"/>
    </source>
</evidence>
<evidence type="ECO:0000256" key="1">
    <source>
        <dbReference type="ARBA" id="ARBA00004571"/>
    </source>
</evidence>
<evidence type="ECO:0000259" key="10">
    <source>
        <dbReference type="Pfam" id="PF14905"/>
    </source>
</evidence>
<proteinExistence type="inferred from homology"/>
<evidence type="ECO:0000313" key="12">
    <source>
        <dbReference type="Proteomes" id="UP000033121"/>
    </source>
</evidence>
<dbReference type="Gene3D" id="2.40.170.20">
    <property type="entry name" value="TonB-dependent receptor, beta-barrel domain"/>
    <property type="match status" value="1"/>
</dbReference>
<evidence type="ECO:0000256" key="3">
    <source>
        <dbReference type="ARBA" id="ARBA00022452"/>
    </source>
</evidence>
<keyword evidence="12" id="KW-1185">Reference proteome</keyword>
<keyword evidence="3 8" id="KW-1134">Transmembrane beta strand</keyword>
<dbReference type="InterPro" id="IPR037066">
    <property type="entry name" value="Plug_dom_sf"/>
</dbReference>
<organism evidence="11 12">
    <name type="scientific">Flavihumibacter petaseus NBRC 106054</name>
    <dbReference type="NCBI Taxonomy" id="1220578"/>
    <lineage>
        <taxon>Bacteria</taxon>
        <taxon>Pseudomonadati</taxon>
        <taxon>Bacteroidota</taxon>
        <taxon>Chitinophagia</taxon>
        <taxon>Chitinophagales</taxon>
        <taxon>Chitinophagaceae</taxon>
        <taxon>Flavihumibacter</taxon>
    </lineage>
</organism>
<gene>
    <name evidence="11" type="ORF">FPE01S_06_00910</name>
</gene>
<dbReference type="EMBL" id="BBWV01000006">
    <property type="protein sequence ID" value="GAO45600.1"/>
    <property type="molecule type" value="Genomic_DNA"/>
</dbReference>
<dbReference type="InterPro" id="IPR012910">
    <property type="entry name" value="Plug_dom"/>
</dbReference>
<dbReference type="InterPro" id="IPR039426">
    <property type="entry name" value="TonB-dep_rcpt-like"/>
</dbReference>
<evidence type="ECO:0000256" key="7">
    <source>
        <dbReference type="ARBA" id="ARBA00023237"/>
    </source>
</evidence>
<keyword evidence="4 8" id="KW-0812">Transmembrane</keyword>
<dbReference type="PANTHER" id="PTHR30069:SF29">
    <property type="entry name" value="HEMOGLOBIN AND HEMOGLOBIN-HAPTOGLOBIN-BINDING PROTEIN 1-RELATED"/>
    <property type="match status" value="1"/>
</dbReference>
<dbReference type="Gene3D" id="2.60.40.1120">
    <property type="entry name" value="Carboxypeptidase-like, regulatory domain"/>
    <property type="match status" value="1"/>
</dbReference>
<keyword evidence="6 8" id="KW-0472">Membrane</keyword>